<feature type="transmembrane region" description="Helical" evidence="1">
    <location>
        <begin position="16"/>
        <end position="34"/>
    </location>
</feature>
<comment type="caution">
    <text evidence="2">The sequence shown here is derived from an EMBL/GenBank/DDBJ whole genome shotgun (WGS) entry which is preliminary data.</text>
</comment>
<dbReference type="EMBL" id="JAPFFF010000002">
    <property type="protein sequence ID" value="KAK8895853.1"/>
    <property type="molecule type" value="Genomic_DNA"/>
</dbReference>
<dbReference type="InterPro" id="IPR029044">
    <property type="entry name" value="Nucleotide-diphossugar_trans"/>
</dbReference>
<keyword evidence="1" id="KW-0472">Membrane</keyword>
<reference evidence="2 3" key="1">
    <citation type="submission" date="2024-04" db="EMBL/GenBank/DDBJ databases">
        <title>Tritrichomonas musculus Genome.</title>
        <authorList>
            <person name="Alves-Ferreira E."/>
            <person name="Grigg M."/>
            <person name="Lorenzi H."/>
            <person name="Galac M."/>
        </authorList>
    </citation>
    <scope>NUCLEOTIDE SEQUENCE [LARGE SCALE GENOMIC DNA]</scope>
    <source>
        <strain evidence="2 3">EAF2021</strain>
    </source>
</reference>
<dbReference type="Proteomes" id="UP001470230">
    <property type="component" value="Unassembled WGS sequence"/>
</dbReference>
<evidence type="ECO:0000256" key="1">
    <source>
        <dbReference type="SAM" id="Phobius"/>
    </source>
</evidence>
<protein>
    <recommendedName>
        <fullName evidence="4">Glycosyltransferase 2-like domain-containing protein</fullName>
    </recommendedName>
</protein>
<evidence type="ECO:0000313" key="2">
    <source>
        <dbReference type="EMBL" id="KAK8895853.1"/>
    </source>
</evidence>
<dbReference type="Gene3D" id="3.90.550.10">
    <property type="entry name" value="Spore Coat Polysaccharide Biosynthesis Protein SpsA, Chain A"/>
    <property type="match status" value="1"/>
</dbReference>
<evidence type="ECO:0008006" key="4">
    <source>
        <dbReference type="Google" id="ProtNLM"/>
    </source>
</evidence>
<accession>A0ABR2KXM4</accession>
<name>A0ABR2KXM4_9EUKA</name>
<proteinExistence type="predicted"/>
<organism evidence="2 3">
    <name type="scientific">Tritrichomonas musculus</name>
    <dbReference type="NCBI Taxonomy" id="1915356"/>
    <lineage>
        <taxon>Eukaryota</taxon>
        <taxon>Metamonada</taxon>
        <taxon>Parabasalia</taxon>
        <taxon>Tritrichomonadida</taxon>
        <taxon>Tritrichomonadidae</taxon>
        <taxon>Tritrichomonas</taxon>
    </lineage>
</organism>
<gene>
    <name evidence="2" type="ORF">M9Y10_013738</name>
</gene>
<keyword evidence="1" id="KW-1133">Transmembrane helix</keyword>
<keyword evidence="1" id="KW-0812">Transmembrane</keyword>
<sequence>MRKQNQCLMYLRRRSIAVLILLVILFYFIPYLIYQIGLFPAQVKYSVIKSNENNEWKDLIVPQSTDIQDDNNILNRTKYSIELLHFLGLNTSTINSINSFNNIILLFGCQTVIGTEFINFFENLKKDKKILLIKIRSLVDIDFTSPDVFLLFQHLQTKIHKAIIIYQPLYLFENAEKDGSKRIEEIISDELNGIQNFLNKMNINGTFIIPPPHFKVYQTIIEKSIVFFTPHFIDIKNIQDPKNLLNKVIFQCKMSNESEMTYYENNRNNEYLSYLPVHEFVSFIYFNLINDLKFDKKKYLIETKNETKIQKSKEIIDNLMSNEFKINCQIDLKMSPHKSIEFIDFENIQKIELGHSIQNEEEKNKIIQKSIKNLFYISNKTYLSIVFTGRNDDYGKGFIERAKFFLFFLYKTINDIHSIVNIEVIIVDYATDESRDPFHSLFDDHLNELKRKFKNKNEIKIRFIQVPPKFHKKIVEAKVPFLEYFAKNIGIRRAKGEFVLAMNPDSLLSRNFFELVSNKLFNPGFLYTSTRVDMSEEDSENEEKKKKFIHIIFEEPAIISYDSPLNPLNNYKQIVKKKHFNKMEYIKINFNYDWGFGDFQMLSKNMWDAINGFNQFPTNTYVDNLLFAKMLKIRPGSFSMNLPTPITHQYHTHMSSKRPHNIDVVNNSMIEYEKFGKISEKTDIENWGYPNEYFPEVIYVI</sequence>
<keyword evidence="3" id="KW-1185">Reference proteome</keyword>
<evidence type="ECO:0000313" key="3">
    <source>
        <dbReference type="Proteomes" id="UP001470230"/>
    </source>
</evidence>
<dbReference type="SUPFAM" id="SSF53448">
    <property type="entry name" value="Nucleotide-diphospho-sugar transferases"/>
    <property type="match status" value="1"/>
</dbReference>